<accession>A0ABX1AU68</accession>
<name>A0ABX1AU68_9ACTN</name>
<reference evidence="2 3" key="1">
    <citation type="submission" date="2020-03" db="EMBL/GenBank/DDBJ databases">
        <title>Draft genome of Streptomyces sp. ventii, isolated from the Axial Seamount in the Pacific Ocean, and resequencing of the two type strains Streptomyces lonarensis strain NCL 716 and Streptomyces bohaiensis strain 11A07.</title>
        <authorList>
            <person name="Loughran R.M."/>
            <person name="Pfannmuller K.M."/>
            <person name="Wasson B.J."/>
            <person name="Deadmond M.C."/>
            <person name="Paddock B.E."/>
            <person name="Koyack M.J."/>
            <person name="Gallegos D.A."/>
            <person name="Mitchell E.A."/>
            <person name="Ushijima B."/>
            <person name="Saw J.H."/>
            <person name="Mcphail K.L."/>
            <person name="Videau P."/>
        </authorList>
    </citation>
    <scope>NUCLEOTIDE SEQUENCE [LARGE SCALE GENOMIC DNA]</scope>
    <source>
        <strain evidence="3">5675061</strain>
    </source>
</reference>
<evidence type="ECO:0000256" key="1">
    <source>
        <dbReference type="SAM" id="MobiDB-lite"/>
    </source>
</evidence>
<feature type="compositionally biased region" description="Pro residues" evidence="1">
    <location>
        <begin position="107"/>
        <end position="122"/>
    </location>
</feature>
<feature type="region of interest" description="Disordered" evidence="1">
    <location>
        <begin position="1"/>
        <end position="60"/>
    </location>
</feature>
<dbReference type="RefSeq" id="WP_167935069.1">
    <property type="nucleotide sequence ID" value="NZ_JAAVJB010000237.1"/>
</dbReference>
<comment type="caution">
    <text evidence="2">The sequence shown here is derived from an EMBL/GenBank/DDBJ whole genome shotgun (WGS) entry which is preliminary data.</text>
</comment>
<gene>
    <name evidence="2" type="ORF">HCJ92_20350</name>
</gene>
<dbReference type="Proteomes" id="UP000746503">
    <property type="component" value="Unassembled WGS sequence"/>
</dbReference>
<dbReference type="EMBL" id="JAAVJB010000237">
    <property type="protein sequence ID" value="NJP68580.1"/>
    <property type="molecule type" value="Genomic_DNA"/>
</dbReference>
<protein>
    <submittedName>
        <fullName evidence="2">Uncharacterized protein</fullName>
    </submittedName>
</protein>
<organism evidence="2 3">
    <name type="scientific">Streptomyces spiramenti</name>
    <dbReference type="NCBI Taxonomy" id="2720606"/>
    <lineage>
        <taxon>Bacteria</taxon>
        <taxon>Bacillati</taxon>
        <taxon>Actinomycetota</taxon>
        <taxon>Actinomycetes</taxon>
        <taxon>Kitasatosporales</taxon>
        <taxon>Streptomycetaceae</taxon>
        <taxon>Streptomyces</taxon>
    </lineage>
</organism>
<keyword evidence="3" id="KW-1185">Reference proteome</keyword>
<feature type="compositionally biased region" description="Basic and acidic residues" evidence="1">
    <location>
        <begin position="13"/>
        <end position="25"/>
    </location>
</feature>
<proteinExistence type="predicted"/>
<evidence type="ECO:0000313" key="3">
    <source>
        <dbReference type="Proteomes" id="UP000746503"/>
    </source>
</evidence>
<feature type="region of interest" description="Disordered" evidence="1">
    <location>
        <begin position="102"/>
        <end position="122"/>
    </location>
</feature>
<feature type="compositionally biased region" description="Acidic residues" evidence="1">
    <location>
        <begin position="37"/>
        <end position="46"/>
    </location>
</feature>
<evidence type="ECO:0000313" key="2">
    <source>
        <dbReference type="EMBL" id="NJP68580.1"/>
    </source>
</evidence>
<sequence>MNDPTPGTGPAVRAEETTDGHELAARPDGTVGTGPTEADDGLDGPDDATGPRPLGLTVEPTGDATVDALLARLSATDHLGVAGHQEVYEDVHGGLRDALAALDRAPGPTPRGAPHPPPHPRS</sequence>